<dbReference type="PANTHER" id="PTHR11923:SF12">
    <property type="entry name" value="PLATELET GLYCOPROTEIN 4"/>
    <property type="match status" value="1"/>
</dbReference>
<evidence type="ECO:0000256" key="6">
    <source>
        <dbReference type="ARBA" id="ARBA00004221"/>
    </source>
</evidence>
<reference evidence="34" key="2">
    <citation type="submission" date="2025-09" db="UniProtKB">
        <authorList>
            <consortium name="Ensembl"/>
        </authorList>
    </citation>
    <scope>IDENTIFICATION</scope>
</reference>
<keyword evidence="16" id="KW-0832">Ubl conjugation</keyword>
<evidence type="ECO:0000256" key="30">
    <source>
        <dbReference type="ARBA" id="ARBA00032188"/>
    </source>
</evidence>
<reference evidence="34" key="1">
    <citation type="submission" date="2025-08" db="UniProtKB">
        <authorList>
            <consortium name="Ensembl"/>
        </authorList>
    </citation>
    <scope>IDENTIFICATION</scope>
</reference>
<comment type="subcellular location">
    <subcellularLocation>
        <location evidence="6">Apical cell membrane</location>
    </subcellularLocation>
    <subcellularLocation>
        <location evidence="9">Cell membrane</location>
        <topology evidence="9">Multi-pass membrane protein</topology>
    </subcellularLocation>
    <subcellularLocation>
        <location evidence="8">Golgi apparatus</location>
    </subcellularLocation>
    <subcellularLocation>
        <location evidence="7">Membrane raft</location>
    </subcellularLocation>
</comment>
<evidence type="ECO:0000256" key="18">
    <source>
        <dbReference type="ARBA" id="ARBA00022989"/>
    </source>
</evidence>
<evidence type="ECO:0000256" key="12">
    <source>
        <dbReference type="ARBA" id="ARBA00022448"/>
    </source>
</evidence>
<dbReference type="GO" id="GO:0006898">
    <property type="term" value="P:receptor-mediated endocytosis"/>
    <property type="evidence" value="ECO:0007669"/>
    <property type="project" value="TreeGrafter"/>
</dbReference>
<evidence type="ECO:0000256" key="16">
    <source>
        <dbReference type="ARBA" id="ARBA00022843"/>
    </source>
</evidence>
<evidence type="ECO:0000256" key="25">
    <source>
        <dbReference type="ARBA" id="ARBA00023180"/>
    </source>
</evidence>
<keyword evidence="26" id="KW-0449">Lipoprotein</keyword>
<dbReference type="Pfam" id="PF01130">
    <property type="entry name" value="CD36"/>
    <property type="match status" value="1"/>
</dbReference>
<evidence type="ECO:0000256" key="23">
    <source>
        <dbReference type="ARBA" id="ARBA00023157"/>
    </source>
</evidence>
<evidence type="ECO:0000256" key="22">
    <source>
        <dbReference type="ARBA" id="ARBA00023139"/>
    </source>
</evidence>
<evidence type="ECO:0000256" key="13">
    <source>
        <dbReference type="ARBA" id="ARBA00022475"/>
    </source>
</evidence>
<keyword evidence="12" id="KW-0813">Transport</keyword>
<name>A0A8C6WMI0_9GOBI</name>
<dbReference type="GO" id="GO:0034383">
    <property type="term" value="P:low-density lipoprotein particle clearance"/>
    <property type="evidence" value="ECO:0007669"/>
    <property type="project" value="TreeGrafter"/>
</dbReference>
<dbReference type="GO" id="GO:0030169">
    <property type="term" value="F:low-density lipoprotein particle binding"/>
    <property type="evidence" value="ECO:0007669"/>
    <property type="project" value="TreeGrafter"/>
</dbReference>
<evidence type="ECO:0000313" key="34">
    <source>
        <dbReference type="Ensembl" id="ENSNMLP00000018206.1"/>
    </source>
</evidence>
<keyword evidence="20" id="KW-0445">Lipid transport</keyword>
<comment type="catalytic activity">
    <reaction evidence="3">
        <text>hexadecanoate(out) = hexadecanoate(in)</text>
        <dbReference type="Rhea" id="RHEA:45256"/>
        <dbReference type="ChEBI" id="CHEBI:7896"/>
    </reaction>
    <physiologicalReaction direction="left-to-right" evidence="3">
        <dbReference type="Rhea" id="RHEA:45257"/>
    </physiologicalReaction>
</comment>
<evidence type="ECO:0000256" key="2">
    <source>
        <dbReference type="ARBA" id="ARBA00000626"/>
    </source>
</evidence>
<keyword evidence="21 33" id="KW-0472">Membrane</keyword>
<evidence type="ECO:0000256" key="26">
    <source>
        <dbReference type="ARBA" id="ARBA00023288"/>
    </source>
</evidence>
<keyword evidence="24" id="KW-0675">Receptor</keyword>
<evidence type="ECO:0000256" key="19">
    <source>
        <dbReference type="ARBA" id="ARBA00023034"/>
    </source>
</evidence>
<dbReference type="AlphaFoldDB" id="A0A8C6WMI0"/>
<dbReference type="GO" id="GO:0005044">
    <property type="term" value="F:scavenger receptor activity"/>
    <property type="evidence" value="ECO:0007669"/>
    <property type="project" value="TreeGrafter"/>
</dbReference>
<evidence type="ECO:0000256" key="14">
    <source>
        <dbReference type="ARBA" id="ARBA00022499"/>
    </source>
</evidence>
<keyword evidence="22" id="KW-0564">Palmitate</keyword>
<evidence type="ECO:0000256" key="21">
    <source>
        <dbReference type="ARBA" id="ARBA00023136"/>
    </source>
</evidence>
<evidence type="ECO:0000256" key="32">
    <source>
        <dbReference type="PIRSR" id="PIRSR605428-52"/>
    </source>
</evidence>
<keyword evidence="13" id="KW-1003">Cell membrane</keyword>
<evidence type="ECO:0000256" key="9">
    <source>
        <dbReference type="ARBA" id="ARBA00004651"/>
    </source>
</evidence>
<feature type="transmembrane region" description="Helical" evidence="33">
    <location>
        <begin position="12"/>
        <end position="35"/>
    </location>
</feature>
<dbReference type="GO" id="GO:0007155">
    <property type="term" value="P:cell adhesion"/>
    <property type="evidence" value="ECO:0007669"/>
    <property type="project" value="UniProtKB-KW"/>
</dbReference>
<evidence type="ECO:0000256" key="11">
    <source>
        <dbReference type="ARBA" id="ARBA00020772"/>
    </source>
</evidence>
<evidence type="ECO:0000256" key="20">
    <source>
        <dbReference type="ARBA" id="ARBA00023055"/>
    </source>
</evidence>
<evidence type="ECO:0000313" key="35">
    <source>
        <dbReference type="Proteomes" id="UP000694523"/>
    </source>
</evidence>
<evidence type="ECO:0000256" key="27">
    <source>
        <dbReference type="ARBA" id="ARBA00023949"/>
    </source>
</evidence>
<keyword evidence="14" id="KW-1017">Isopeptide bond</keyword>
<comment type="catalytic activity">
    <reaction evidence="27">
        <text>tetracosanoate(out) = tetracosanoate(in)</text>
        <dbReference type="Rhea" id="RHEA:45260"/>
        <dbReference type="ChEBI" id="CHEBI:31014"/>
    </reaction>
    <physiologicalReaction direction="left-to-right" evidence="27">
        <dbReference type="Rhea" id="RHEA:45261"/>
    </physiologicalReaction>
</comment>
<keyword evidence="15 33" id="KW-0812">Transmembrane</keyword>
<sequence>MGCCNARCGLITGAVFGAVLAILGGVLIPLGNLVIEGTVKKEAVIENGTTFWFLTVNNPQAVIKDGATPVVIERGPFTYKTRFLPKHNITFNPNHTASFLLPTIATFEPNMSVGTEDEEVVVLNLAVAGAYSLVPKALHILLEGMIKSSNSSLFQKRSVKELLWGYTDPLLKDTLSLFENGTYDGPYNVFTGKDDIAKVATIESYKGERELPYWNDTFCNMINGTDASSFAPFVDKKKPLYFFSSDICRSVSASYMRSYPLKGITVYRYSLLHSTLASPVDNPENHCYCRDREVTKNCTLAGVLDISTCQMGKPIYISLPHFLFASPLLREQVQGLSPNEEHHETFLDVEPTTGFTLNFAKRIQINMMYGPSKVITVLKKVKNYTIFPIVWMNETASLDDATADMLKEELVSRIQLLATVQQALLGAGVAIFIVCLISYCCVRRNTNQGKQA</sequence>
<dbReference type="GO" id="GO:0005041">
    <property type="term" value="F:low-density lipoprotein particle receptor activity"/>
    <property type="evidence" value="ECO:0007669"/>
    <property type="project" value="TreeGrafter"/>
</dbReference>
<dbReference type="GO" id="GO:0150094">
    <property type="term" value="P:amyloid-beta clearance by cellular catabolic process"/>
    <property type="evidence" value="ECO:0007669"/>
    <property type="project" value="TreeGrafter"/>
</dbReference>
<dbReference type="GO" id="GO:0044539">
    <property type="term" value="P:long-chain fatty acid import into cell"/>
    <property type="evidence" value="ECO:0007669"/>
    <property type="project" value="TreeGrafter"/>
</dbReference>
<comment type="catalytic activity">
    <reaction evidence="5">
        <text>butanoate(out) = butanoate(in)</text>
        <dbReference type="Rhea" id="RHEA:45248"/>
        <dbReference type="ChEBI" id="CHEBI:17968"/>
    </reaction>
    <physiologicalReaction direction="left-to-right" evidence="5">
        <dbReference type="Rhea" id="RHEA:45249"/>
    </physiologicalReaction>
</comment>
<evidence type="ECO:0000256" key="31">
    <source>
        <dbReference type="ARBA" id="ARBA00032780"/>
    </source>
</evidence>
<evidence type="ECO:0000256" key="17">
    <source>
        <dbReference type="ARBA" id="ARBA00022889"/>
    </source>
</evidence>
<dbReference type="GO" id="GO:0019915">
    <property type="term" value="P:lipid storage"/>
    <property type="evidence" value="ECO:0007669"/>
    <property type="project" value="TreeGrafter"/>
</dbReference>
<evidence type="ECO:0000256" key="15">
    <source>
        <dbReference type="ARBA" id="ARBA00022692"/>
    </source>
</evidence>
<evidence type="ECO:0000256" key="4">
    <source>
        <dbReference type="ARBA" id="ARBA00000996"/>
    </source>
</evidence>
<dbReference type="GO" id="GO:0005901">
    <property type="term" value="C:caveola"/>
    <property type="evidence" value="ECO:0007669"/>
    <property type="project" value="TreeGrafter"/>
</dbReference>
<dbReference type="InterPro" id="IPR002159">
    <property type="entry name" value="CD36_fam"/>
</dbReference>
<evidence type="ECO:0000256" key="7">
    <source>
        <dbReference type="ARBA" id="ARBA00004285"/>
    </source>
</evidence>
<proteinExistence type="inferred from homology"/>
<keyword evidence="19" id="KW-0333">Golgi apparatus</keyword>
<comment type="similarity">
    <text evidence="10">Belongs to the CD36 family.</text>
</comment>
<feature type="disulfide bond" evidence="32">
    <location>
        <begin position="219"/>
        <end position="287"/>
    </location>
</feature>
<evidence type="ECO:0000256" key="29">
    <source>
        <dbReference type="ARBA" id="ARBA00031821"/>
    </source>
</evidence>
<evidence type="ECO:0000256" key="5">
    <source>
        <dbReference type="ARBA" id="ARBA00001892"/>
    </source>
</evidence>
<evidence type="ECO:0000256" key="33">
    <source>
        <dbReference type="SAM" id="Phobius"/>
    </source>
</evidence>
<dbReference type="Ensembl" id="ENSNMLT00000020456.1">
    <property type="protein sequence ID" value="ENSNMLP00000018206.1"/>
    <property type="gene ID" value="ENSNMLG00000011811.1"/>
</dbReference>
<evidence type="ECO:0000256" key="28">
    <source>
        <dbReference type="ARBA" id="ARBA00029966"/>
    </source>
</evidence>
<feature type="transmembrane region" description="Helical" evidence="33">
    <location>
        <begin position="423"/>
        <end position="442"/>
    </location>
</feature>
<evidence type="ECO:0000256" key="3">
    <source>
        <dbReference type="ARBA" id="ARBA00000934"/>
    </source>
</evidence>
<dbReference type="GO" id="GO:0042953">
    <property type="term" value="P:lipoprotein transport"/>
    <property type="evidence" value="ECO:0007669"/>
    <property type="project" value="TreeGrafter"/>
</dbReference>
<keyword evidence="23 32" id="KW-1015">Disulfide bond</keyword>
<keyword evidence="18 33" id="KW-1133">Transmembrane helix</keyword>
<protein>
    <recommendedName>
        <fullName evidence="11">Platelet glycoprotein 4</fullName>
    </recommendedName>
    <alternativeName>
        <fullName evidence="31">Glycoprotein IIIb</fullName>
    </alternativeName>
    <alternativeName>
        <fullName evidence="29">PAS IV</fullName>
    </alternativeName>
    <alternativeName>
        <fullName evidence="30">PAS-4</fullName>
    </alternativeName>
    <alternativeName>
        <fullName evidence="28">Platelet glycoprotein IV</fullName>
    </alternativeName>
</protein>
<comment type="catalytic activity">
    <reaction evidence="1">
        <text>(9Z,12Z)-octadecadienoate(out) = (9Z,12Z)-octadecadienoate(in)</text>
        <dbReference type="Rhea" id="RHEA:45264"/>
        <dbReference type="ChEBI" id="CHEBI:30245"/>
    </reaction>
    <physiologicalReaction direction="left-to-right" evidence="1">
        <dbReference type="Rhea" id="RHEA:45265"/>
    </physiologicalReaction>
</comment>
<dbReference type="PRINTS" id="PR01610">
    <property type="entry name" value="CD36ANTIGEN"/>
</dbReference>
<dbReference type="Proteomes" id="UP000694523">
    <property type="component" value="Unplaced"/>
</dbReference>
<dbReference type="GO" id="GO:0009986">
    <property type="term" value="C:cell surface"/>
    <property type="evidence" value="ECO:0007669"/>
    <property type="project" value="TreeGrafter"/>
</dbReference>
<dbReference type="PRINTS" id="PR01609">
    <property type="entry name" value="CD36FAMILY"/>
</dbReference>
<dbReference type="PANTHER" id="PTHR11923">
    <property type="entry name" value="SCAVENGER RECEPTOR CLASS B TYPE-1 SR-B1"/>
    <property type="match status" value="1"/>
</dbReference>
<keyword evidence="25" id="KW-0325">Glycoprotein</keyword>
<dbReference type="InterPro" id="IPR005428">
    <property type="entry name" value="CD36/SCARB1/SNMP1"/>
</dbReference>
<accession>A0A8C6WMI0</accession>
<dbReference type="GO" id="GO:0005794">
    <property type="term" value="C:Golgi apparatus"/>
    <property type="evidence" value="ECO:0007669"/>
    <property type="project" value="UniProtKB-SubCell"/>
</dbReference>
<evidence type="ECO:0000256" key="24">
    <source>
        <dbReference type="ARBA" id="ARBA00023170"/>
    </source>
</evidence>
<evidence type="ECO:0000256" key="10">
    <source>
        <dbReference type="ARBA" id="ARBA00010532"/>
    </source>
</evidence>
<keyword evidence="17" id="KW-0130">Cell adhesion</keyword>
<comment type="catalytic activity">
    <reaction evidence="4">
        <text>tetradecanoate(out) = tetradecanoate(in)</text>
        <dbReference type="Rhea" id="RHEA:45252"/>
        <dbReference type="ChEBI" id="CHEBI:30807"/>
    </reaction>
    <physiologicalReaction direction="left-to-right" evidence="4">
        <dbReference type="Rhea" id="RHEA:45253"/>
    </physiologicalReaction>
</comment>
<organism evidence="34 35">
    <name type="scientific">Neogobius melanostomus</name>
    <name type="common">round goby</name>
    <dbReference type="NCBI Taxonomy" id="47308"/>
    <lineage>
        <taxon>Eukaryota</taxon>
        <taxon>Metazoa</taxon>
        <taxon>Chordata</taxon>
        <taxon>Craniata</taxon>
        <taxon>Vertebrata</taxon>
        <taxon>Euteleostomi</taxon>
        <taxon>Actinopterygii</taxon>
        <taxon>Neopterygii</taxon>
        <taxon>Teleostei</taxon>
        <taxon>Neoteleostei</taxon>
        <taxon>Acanthomorphata</taxon>
        <taxon>Gobiaria</taxon>
        <taxon>Gobiiformes</taxon>
        <taxon>Gobioidei</taxon>
        <taxon>Gobiidae</taxon>
        <taxon>Benthophilinae</taxon>
        <taxon>Neogobiini</taxon>
        <taxon>Neogobius</taxon>
    </lineage>
</organism>
<feature type="disulfide bond" evidence="32">
    <location>
        <begin position="248"/>
        <end position="309"/>
    </location>
</feature>
<feature type="disulfide bond" evidence="32">
    <location>
        <begin position="289"/>
        <end position="298"/>
    </location>
</feature>
<dbReference type="GO" id="GO:0016324">
    <property type="term" value="C:apical plasma membrane"/>
    <property type="evidence" value="ECO:0007669"/>
    <property type="project" value="UniProtKB-SubCell"/>
</dbReference>
<comment type="catalytic activity">
    <reaction evidence="2">
        <text>(9Z)-octadecenoate(out) = (9Z)-octadecenoate(in)</text>
        <dbReference type="Rhea" id="RHEA:33655"/>
        <dbReference type="ChEBI" id="CHEBI:30823"/>
    </reaction>
    <physiologicalReaction direction="left-to-right" evidence="2">
        <dbReference type="Rhea" id="RHEA:33656"/>
    </physiologicalReaction>
</comment>
<keyword evidence="35" id="KW-1185">Reference proteome</keyword>
<evidence type="ECO:0000256" key="8">
    <source>
        <dbReference type="ARBA" id="ARBA00004555"/>
    </source>
</evidence>
<evidence type="ECO:0000256" key="1">
    <source>
        <dbReference type="ARBA" id="ARBA00000542"/>
    </source>
</evidence>